<sequence>MSRKSKPGARGQLDNVPSSLLKDHENQQVFELLGRKCMTMVTTVAQLFLALPQSSRIWSKQGCGVLCFVKDNPRRSYFVRFYDLKDRKMIWEQELYNQMAYTAATSYFHTFPGDECQVGLSFADEDEALDFQQIVEEKIQKRSHRTEKRELPPPPPPVNEEKRELPPPPPPVNE</sequence>
<reference evidence="4" key="1">
    <citation type="submission" date="2025-08" db="UniProtKB">
        <authorList>
            <consortium name="RefSeq"/>
        </authorList>
    </citation>
    <scope>IDENTIFICATION</scope>
</reference>
<evidence type="ECO:0000313" key="3">
    <source>
        <dbReference type="Proteomes" id="UP000694871"/>
    </source>
</evidence>
<dbReference type="RefSeq" id="XP_015278994.1">
    <property type="nucleotide sequence ID" value="XM_015423508.1"/>
</dbReference>
<dbReference type="InterPro" id="IPR011993">
    <property type="entry name" value="PH-like_dom_sf"/>
</dbReference>
<dbReference type="CDD" id="cd01205">
    <property type="entry name" value="EVH1_WASP-like"/>
    <property type="match status" value="1"/>
</dbReference>
<dbReference type="Pfam" id="PF00568">
    <property type="entry name" value="WH1"/>
    <property type="match status" value="1"/>
</dbReference>
<dbReference type="InterPro" id="IPR033927">
    <property type="entry name" value="WASPfam_EVH1"/>
</dbReference>
<proteinExistence type="predicted"/>
<evidence type="ECO:0000259" key="2">
    <source>
        <dbReference type="PROSITE" id="PS50229"/>
    </source>
</evidence>
<feature type="domain" description="WH1" evidence="2">
    <location>
        <begin position="33"/>
        <end position="142"/>
    </location>
</feature>
<name>A0ABM1KZ57_GEKJA</name>
<dbReference type="Gene3D" id="2.30.29.30">
    <property type="entry name" value="Pleckstrin-homology domain (PH domain)/Phosphotyrosine-binding domain (PTB)"/>
    <property type="match status" value="1"/>
</dbReference>
<keyword evidence="3" id="KW-1185">Reference proteome</keyword>
<evidence type="ECO:0000313" key="4">
    <source>
        <dbReference type="RefSeq" id="XP_015278994.1"/>
    </source>
</evidence>
<dbReference type="Proteomes" id="UP000694871">
    <property type="component" value="Unplaced"/>
</dbReference>
<dbReference type="InterPro" id="IPR000697">
    <property type="entry name" value="WH1/EVH1_dom"/>
</dbReference>
<dbReference type="SUPFAM" id="SSF50729">
    <property type="entry name" value="PH domain-like"/>
    <property type="match status" value="1"/>
</dbReference>
<dbReference type="SMART" id="SM00461">
    <property type="entry name" value="WH1"/>
    <property type="match status" value="1"/>
</dbReference>
<organism evidence="3 4">
    <name type="scientific">Gekko japonicus</name>
    <name type="common">Schlegel's Japanese gecko</name>
    <dbReference type="NCBI Taxonomy" id="146911"/>
    <lineage>
        <taxon>Eukaryota</taxon>
        <taxon>Metazoa</taxon>
        <taxon>Chordata</taxon>
        <taxon>Craniata</taxon>
        <taxon>Vertebrata</taxon>
        <taxon>Euteleostomi</taxon>
        <taxon>Lepidosauria</taxon>
        <taxon>Squamata</taxon>
        <taxon>Bifurcata</taxon>
        <taxon>Gekkota</taxon>
        <taxon>Gekkonidae</taxon>
        <taxon>Gekkoninae</taxon>
        <taxon>Gekko</taxon>
    </lineage>
</organism>
<dbReference type="GeneID" id="107120737"/>
<accession>A0ABM1KZ57</accession>
<feature type="non-terminal residue" evidence="4">
    <location>
        <position position="174"/>
    </location>
</feature>
<feature type="region of interest" description="Disordered" evidence="1">
    <location>
        <begin position="140"/>
        <end position="174"/>
    </location>
</feature>
<protein>
    <submittedName>
        <fullName evidence="4">Wiskott-Aldrich syndrome protein homolog</fullName>
    </submittedName>
</protein>
<dbReference type="PROSITE" id="PS50229">
    <property type="entry name" value="WH1"/>
    <property type="match status" value="1"/>
</dbReference>
<gene>
    <name evidence="4" type="primary">LOC107120737</name>
</gene>
<evidence type="ECO:0000256" key="1">
    <source>
        <dbReference type="SAM" id="MobiDB-lite"/>
    </source>
</evidence>